<dbReference type="EMBL" id="KQ030513">
    <property type="protein sequence ID" value="KJZ76087.1"/>
    <property type="molecule type" value="Genomic_DNA"/>
</dbReference>
<proteinExistence type="predicted"/>
<dbReference type="GO" id="GO:0000172">
    <property type="term" value="C:ribonuclease MRP complex"/>
    <property type="evidence" value="ECO:0007669"/>
    <property type="project" value="TreeGrafter"/>
</dbReference>
<evidence type="ECO:0000256" key="1">
    <source>
        <dbReference type="SAM" id="MobiDB-lite"/>
    </source>
</evidence>
<dbReference type="PANTHER" id="PTHR28272:SF1">
    <property type="entry name" value="RIBONUCLEASES P_MRP PROTEIN SUBUNIT POP3"/>
    <property type="match status" value="1"/>
</dbReference>
<dbReference type="PANTHER" id="PTHR28272">
    <property type="entry name" value="RIBONUCLEASES P/MRP PROTEIN SUBUNIT POP3"/>
    <property type="match status" value="1"/>
</dbReference>
<evidence type="ECO:0000313" key="2">
    <source>
        <dbReference type="EMBL" id="KJZ76087.1"/>
    </source>
</evidence>
<name>A0A0F8A1B9_9HYPO</name>
<dbReference type="GO" id="GO:0004526">
    <property type="term" value="F:ribonuclease P activity"/>
    <property type="evidence" value="ECO:0007669"/>
    <property type="project" value="TreeGrafter"/>
</dbReference>
<dbReference type="GO" id="GO:0005829">
    <property type="term" value="C:cytosol"/>
    <property type="evidence" value="ECO:0007669"/>
    <property type="project" value="TreeGrafter"/>
</dbReference>
<dbReference type="GO" id="GO:0034965">
    <property type="term" value="P:intronic box C/D snoRNA processing"/>
    <property type="evidence" value="ECO:0007669"/>
    <property type="project" value="TreeGrafter"/>
</dbReference>
<organism evidence="2 3">
    <name type="scientific">Hirsutella minnesotensis 3608</name>
    <dbReference type="NCBI Taxonomy" id="1043627"/>
    <lineage>
        <taxon>Eukaryota</taxon>
        <taxon>Fungi</taxon>
        <taxon>Dikarya</taxon>
        <taxon>Ascomycota</taxon>
        <taxon>Pezizomycotina</taxon>
        <taxon>Sordariomycetes</taxon>
        <taxon>Hypocreomycetidae</taxon>
        <taxon>Hypocreales</taxon>
        <taxon>Ophiocordycipitaceae</taxon>
        <taxon>Hirsutella</taxon>
    </lineage>
</organism>
<dbReference type="InterPro" id="IPR013241">
    <property type="entry name" value="RNase_P_Pop3"/>
</dbReference>
<feature type="compositionally biased region" description="Basic residues" evidence="1">
    <location>
        <begin position="1"/>
        <end position="13"/>
    </location>
</feature>
<keyword evidence="3" id="KW-1185">Reference proteome</keyword>
<dbReference type="GO" id="GO:0006364">
    <property type="term" value="P:rRNA processing"/>
    <property type="evidence" value="ECO:0007669"/>
    <property type="project" value="InterPro"/>
</dbReference>
<dbReference type="GO" id="GO:0000171">
    <property type="term" value="F:ribonuclease MRP activity"/>
    <property type="evidence" value="ECO:0007669"/>
    <property type="project" value="TreeGrafter"/>
</dbReference>
<dbReference type="AlphaFoldDB" id="A0A0F8A1B9"/>
<evidence type="ECO:0000313" key="3">
    <source>
        <dbReference type="Proteomes" id="UP000054481"/>
    </source>
</evidence>
<dbReference type="OrthoDB" id="20109at2759"/>
<reference evidence="2 3" key="1">
    <citation type="journal article" date="2014" name="Genome Biol. Evol.">
        <title>Comparative genomics and transcriptomics analyses reveal divergent lifestyle features of nematode endoparasitic fungus Hirsutella minnesotensis.</title>
        <authorList>
            <person name="Lai Y."/>
            <person name="Liu K."/>
            <person name="Zhang X."/>
            <person name="Zhang X."/>
            <person name="Li K."/>
            <person name="Wang N."/>
            <person name="Shu C."/>
            <person name="Wu Y."/>
            <person name="Wang C."/>
            <person name="Bushley K.E."/>
            <person name="Xiang M."/>
            <person name="Liu X."/>
        </authorList>
    </citation>
    <scope>NUCLEOTIDE SEQUENCE [LARGE SCALE GENOMIC DNA]</scope>
    <source>
        <strain evidence="2 3">3608</strain>
    </source>
</reference>
<accession>A0A0F8A1B9</accession>
<dbReference type="Proteomes" id="UP000054481">
    <property type="component" value="Unassembled WGS sequence"/>
</dbReference>
<protein>
    <submittedName>
        <fullName evidence="2">Uncharacterized protein</fullName>
    </submittedName>
</protein>
<dbReference type="GO" id="GO:0005655">
    <property type="term" value="C:nucleolar ribonuclease P complex"/>
    <property type="evidence" value="ECO:0007669"/>
    <property type="project" value="TreeGrafter"/>
</dbReference>
<sequence>MKRSKGKRATRKQTKTESTGCPVPNFPVPPKPELCASIDVGFNVIARRLGELSSASQEPTPEQSTKKPYSMVFVARGNQSPAFNCHFPKMVAAASRGTPQANGIRLIGFSKPCSERLSSCLGIAHVSSMALTHDAPGAGALWEFVQKTVPSVDMSWLREVNEVRYRDVSIDSAETVMGSKRVKAA</sequence>
<gene>
    <name evidence="2" type="ORF">HIM_04543</name>
</gene>
<feature type="region of interest" description="Disordered" evidence="1">
    <location>
        <begin position="1"/>
        <end position="27"/>
    </location>
</feature>
<dbReference type="GO" id="GO:0008033">
    <property type="term" value="P:tRNA processing"/>
    <property type="evidence" value="ECO:0007669"/>
    <property type="project" value="InterPro"/>
</dbReference>